<feature type="compositionally biased region" description="Basic residues" evidence="9">
    <location>
        <begin position="94"/>
        <end position="107"/>
    </location>
</feature>
<dbReference type="Gene3D" id="3.30.40.10">
    <property type="entry name" value="Zinc/RING finger domain, C3HC4 (zinc finger)"/>
    <property type="match status" value="1"/>
</dbReference>
<feature type="signal peptide" evidence="11">
    <location>
        <begin position="1"/>
        <end position="22"/>
    </location>
</feature>
<feature type="domain" description="RING-type" evidence="12">
    <location>
        <begin position="414"/>
        <end position="455"/>
    </location>
</feature>
<gene>
    <name evidence="13" type="ORF">EUGRSUZ_K01302</name>
</gene>
<evidence type="ECO:0000256" key="9">
    <source>
        <dbReference type="SAM" id="MobiDB-lite"/>
    </source>
</evidence>
<keyword evidence="6" id="KW-0833">Ubl conjugation pathway</keyword>
<dbReference type="FunCoup" id="A0A059A2I6">
    <property type="interactions" value="496"/>
</dbReference>
<dbReference type="Gramene" id="KCW47550">
    <property type="protein sequence ID" value="KCW47550"/>
    <property type="gene ID" value="EUGRSUZ_K01302"/>
</dbReference>
<feature type="transmembrane region" description="Helical" evidence="10">
    <location>
        <begin position="533"/>
        <end position="553"/>
    </location>
</feature>
<keyword evidence="7" id="KW-0862">Zinc</keyword>
<dbReference type="OrthoDB" id="21204at2759"/>
<dbReference type="PANTHER" id="PTHR15710">
    <property type="entry name" value="E3 UBIQUITIN-PROTEIN LIGASE PRAJA"/>
    <property type="match status" value="1"/>
</dbReference>
<dbReference type="InParanoid" id="A0A059A2I6"/>
<dbReference type="KEGG" id="egr:104425133"/>
<feature type="chain" id="PRO_5001567238" description="RING-type E3 ubiquitin transferase" evidence="11">
    <location>
        <begin position="23"/>
        <end position="599"/>
    </location>
</feature>
<dbReference type="SMART" id="SM00184">
    <property type="entry name" value="RING"/>
    <property type="match status" value="1"/>
</dbReference>
<dbReference type="InterPro" id="IPR013083">
    <property type="entry name" value="Znf_RING/FYVE/PHD"/>
</dbReference>
<evidence type="ECO:0000259" key="12">
    <source>
        <dbReference type="PROSITE" id="PS50089"/>
    </source>
</evidence>
<evidence type="ECO:0000256" key="4">
    <source>
        <dbReference type="ARBA" id="ARBA00022723"/>
    </source>
</evidence>
<dbReference type="EC" id="2.3.2.27" evidence="2"/>
<dbReference type="SUPFAM" id="SSF57850">
    <property type="entry name" value="RING/U-box"/>
    <property type="match status" value="1"/>
</dbReference>
<organism evidence="13">
    <name type="scientific">Eucalyptus grandis</name>
    <name type="common">Flooded gum</name>
    <dbReference type="NCBI Taxonomy" id="71139"/>
    <lineage>
        <taxon>Eukaryota</taxon>
        <taxon>Viridiplantae</taxon>
        <taxon>Streptophyta</taxon>
        <taxon>Embryophyta</taxon>
        <taxon>Tracheophyta</taxon>
        <taxon>Spermatophyta</taxon>
        <taxon>Magnoliopsida</taxon>
        <taxon>eudicotyledons</taxon>
        <taxon>Gunneridae</taxon>
        <taxon>Pentapetalae</taxon>
        <taxon>rosids</taxon>
        <taxon>malvids</taxon>
        <taxon>Myrtales</taxon>
        <taxon>Myrtaceae</taxon>
        <taxon>Myrtoideae</taxon>
        <taxon>Eucalypteae</taxon>
        <taxon>Eucalyptus</taxon>
    </lineage>
</organism>
<dbReference type="InterPro" id="IPR001841">
    <property type="entry name" value="Znf_RING"/>
</dbReference>
<keyword evidence="5 8" id="KW-0863">Zinc-finger</keyword>
<dbReference type="PROSITE" id="PS50089">
    <property type="entry name" value="ZF_RING_2"/>
    <property type="match status" value="1"/>
</dbReference>
<feature type="region of interest" description="Disordered" evidence="9">
    <location>
        <begin position="470"/>
        <end position="502"/>
    </location>
</feature>
<evidence type="ECO:0000256" key="10">
    <source>
        <dbReference type="SAM" id="Phobius"/>
    </source>
</evidence>
<evidence type="ECO:0000256" key="8">
    <source>
        <dbReference type="PROSITE-ProRule" id="PRU00175"/>
    </source>
</evidence>
<evidence type="ECO:0000256" key="2">
    <source>
        <dbReference type="ARBA" id="ARBA00012483"/>
    </source>
</evidence>
<dbReference type="PANTHER" id="PTHR15710:SF242">
    <property type="entry name" value="OS06G0633500 PROTEIN"/>
    <property type="match status" value="1"/>
</dbReference>
<evidence type="ECO:0000256" key="6">
    <source>
        <dbReference type="ARBA" id="ARBA00022786"/>
    </source>
</evidence>
<feature type="compositionally biased region" description="Acidic residues" evidence="9">
    <location>
        <begin position="263"/>
        <end position="292"/>
    </location>
</feature>
<evidence type="ECO:0000256" key="5">
    <source>
        <dbReference type="ARBA" id="ARBA00022771"/>
    </source>
</evidence>
<keyword evidence="10" id="KW-1133">Transmembrane helix</keyword>
<dbReference type="FunFam" id="3.30.40.10:FF:000022">
    <property type="entry name" value="E3 ubiquitin-protein ligase RING1-like"/>
    <property type="match status" value="1"/>
</dbReference>
<dbReference type="GO" id="GO:0008270">
    <property type="term" value="F:zinc ion binding"/>
    <property type="evidence" value="ECO:0007669"/>
    <property type="project" value="UniProtKB-KW"/>
</dbReference>
<feature type="region of interest" description="Disordered" evidence="9">
    <location>
        <begin position="241"/>
        <end position="295"/>
    </location>
</feature>
<dbReference type="Pfam" id="PF13639">
    <property type="entry name" value="zf-RING_2"/>
    <property type="match status" value="1"/>
</dbReference>
<evidence type="ECO:0000256" key="1">
    <source>
        <dbReference type="ARBA" id="ARBA00000900"/>
    </source>
</evidence>
<dbReference type="GO" id="GO:0061630">
    <property type="term" value="F:ubiquitin protein ligase activity"/>
    <property type="evidence" value="ECO:0000318"/>
    <property type="project" value="GO_Central"/>
</dbReference>
<evidence type="ECO:0000256" key="3">
    <source>
        <dbReference type="ARBA" id="ARBA00022679"/>
    </source>
</evidence>
<proteinExistence type="predicted"/>
<keyword evidence="10" id="KW-0812">Transmembrane</keyword>
<protein>
    <recommendedName>
        <fullName evidence="2">RING-type E3 ubiquitin transferase</fullName>
        <ecNumber evidence="2">2.3.2.27</ecNumber>
    </recommendedName>
</protein>
<accession>A0A059A2I6</accession>
<evidence type="ECO:0000313" key="13">
    <source>
        <dbReference type="EMBL" id="KCW47550.1"/>
    </source>
</evidence>
<keyword evidence="4" id="KW-0479">Metal-binding</keyword>
<evidence type="ECO:0000256" key="7">
    <source>
        <dbReference type="ARBA" id="ARBA00022833"/>
    </source>
</evidence>
<name>A0A059A2I6_EUCGR</name>
<keyword evidence="10" id="KW-0472">Membrane</keyword>
<feature type="region of interest" description="Disordered" evidence="9">
    <location>
        <begin position="94"/>
        <end position="116"/>
    </location>
</feature>
<reference evidence="13" key="1">
    <citation type="submission" date="2013-07" db="EMBL/GenBank/DDBJ databases">
        <title>The genome of Eucalyptus grandis.</title>
        <authorList>
            <person name="Schmutz J."/>
            <person name="Hayes R."/>
            <person name="Myburg A."/>
            <person name="Tuskan G."/>
            <person name="Grattapaglia D."/>
            <person name="Rokhsar D.S."/>
        </authorList>
    </citation>
    <scope>NUCLEOTIDE SEQUENCE</scope>
    <source>
        <tissue evidence="13">Leaf extractions</tissue>
    </source>
</reference>
<sequence length="599" mass="66900">MPSSWRPLAAVIIIMCPPAMDADLHVVSGELPQSTENGNLADVLSRENLIQPAVCAICHGSVENGNQEPSNICGDCKFLLIEDFQNPIGESRDRFRRGSRISRRRTRYSSSESTESRFSRQFSQMLNLIRQNQSTAYMHEENFSDGESSARLLQRTSTYTTPTGSRRWRHAVSDAESDGYDNMDSTYVESDTSVGFGRFRVVHAESDGVSFSAYGWDSDASIDGRNSIMDAEVLFQPDEASNLDSDTDIDPMHAGINHWSLDDREEDEGEQEEDSSEEDEWEETDAEEDIPESAEGHGQIRFSVNSSPAEGSGSPDWSHLIVFPREGLTRGRMRRSRRVDLHDILANLDESQLPSDVGHSGDYLDARSFEELLDYLADNENSRRGAPPAAVSFVNSLPLIVIDEDNLKNDDTACAICKDILTVGTEANQLPCRHLYHPSCILPWLNTRNSCPLCRYELPTDDGDYEEAKQNISRSRQIDDSSRWTGAIDDNSSDGAEADEERELNQSILEQVDVSEGYPRVNGSDGEAGRGRWLVLAAAPIISLVGVALVLWLGNPLAQRRRATNNHNFTEGHLRQVPGFGAPASNRSDRTNRRWWFPF</sequence>
<keyword evidence="3" id="KW-0808">Transferase</keyword>
<comment type="catalytic activity">
    <reaction evidence="1">
        <text>S-ubiquitinyl-[E2 ubiquitin-conjugating enzyme]-L-cysteine + [acceptor protein]-L-lysine = [E2 ubiquitin-conjugating enzyme]-L-cysteine + N(6)-ubiquitinyl-[acceptor protein]-L-lysine.</text>
        <dbReference type="EC" id="2.3.2.27"/>
    </reaction>
</comment>
<dbReference type="AlphaFoldDB" id="A0A059A2I6"/>
<keyword evidence="11" id="KW-0732">Signal</keyword>
<dbReference type="EMBL" id="KK198763">
    <property type="protein sequence ID" value="KCW47550.1"/>
    <property type="molecule type" value="Genomic_DNA"/>
</dbReference>
<dbReference type="eggNOG" id="KOG0800">
    <property type="taxonomic scope" value="Eukaryota"/>
</dbReference>
<dbReference type="OMA" id="RRWWCPF"/>
<dbReference type="GO" id="GO:0006511">
    <property type="term" value="P:ubiquitin-dependent protein catabolic process"/>
    <property type="evidence" value="ECO:0000318"/>
    <property type="project" value="GO_Central"/>
</dbReference>
<evidence type="ECO:0000256" key="11">
    <source>
        <dbReference type="SAM" id="SignalP"/>
    </source>
</evidence>